<dbReference type="InterPro" id="IPR045851">
    <property type="entry name" value="AMP-bd_C_sf"/>
</dbReference>
<protein>
    <recommendedName>
        <fullName evidence="6">Acyl-CoA synthetase (AMP-forming)/AMP-acid ligase II</fullName>
    </recommendedName>
</protein>
<gene>
    <name evidence="4" type="ORF">GCM10023205_43160</name>
</gene>
<dbReference type="Gene3D" id="3.30.300.30">
    <property type="match status" value="1"/>
</dbReference>
<dbReference type="InterPro" id="IPR000873">
    <property type="entry name" value="AMP-dep_synth/lig_dom"/>
</dbReference>
<dbReference type="CDD" id="cd04433">
    <property type="entry name" value="AFD_class_I"/>
    <property type="match status" value="1"/>
</dbReference>
<comment type="caution">
    <text evidence="4">The sequence shown here is derived from an EMBL/GenBank/DDBJ whole genome shotgun (WGS) entry which is preliminary data.</text>
</comment>
<evidence type="ECO:0000256" key="1">
    <source>
        <dbReference type="SAM" id="MobiDB-lite"/>
    </source>
</evidence>
<evidence type="ECO:0008006" key="6">
    <source>
        <dbReference type="Google" id="ProtNLM"/>
    </source>
</evidence>
<dbReference type="Pfam" id="PF13193">
    <property type="entry name" value="AMP-binding_C"/>
    <property type="match status" value="1"/>
</dbReference>
<dbReference type="InterPro" id="IPR050237">
    <property type="entry name" value="ATP-dep_AMP-bd_enzyme"/>
</dbReference>
<proteinExistence type="predicted"/>
<evidence type="ECO:0000313" key="5">
    <source>
        <dbReference type="Proteomes" id="UP001500466"/>
    </source>
</evidence>
<dbReference type="InterPro" id="IPR025110">
    <property type="entry name" value="AMP-bd_C"/>
</dbReference>
<dbReference type="InterPro" id="IPR042099">
    <property type="entry name" value="ANL_N_sf"/>
</dbReference>
<sequence length="524" mass="55095">MSVDSSQLRLTALLDPRPGDTGTVAIHSEAREVTRAELRVGALALADRLRAVGVRPGQAVAVMSADGADTVAALFGVWFAEAVYVPLNPRLTDRELAHVLGEVRPAAIVAGGAGTERFPGRQVIEACGRGGSYAWSARAADSTRSPDTAAPPHSAHTPDTALIQFTSGTTGPPKPVLLRHSGISALLEPVLAKLVGAGRKPRADPMPNLIPTSLSLWAGIYNVLFAFRVGAPVVLMERFDTRRFAGYVRRFKIRSVVLPPAAMVMLTDDAAVADLAPLAYIRSITAPLSPFQARRFRDRFGITVLNCYGQTEIGGEIVGWNAADARAHGEAKLGAVGRPHDGVALAIRDDDGTDLPRGASGELWVRTPAIADGYANGSGLADRLDPDGWFRTGDIGRVDAEGFLWIDGRASDMINRGGLKVFPAEVAEVLGAAPGVAEAAVVGVPDPRLGEVPWAVVVPRTPGGIDAVVLDAWCREHLAPFKVPVRYATVEALPRTEAGKVRTAELAALARDAPDAPTPGGTAP</sequence>
<dbReference type="PROSITE" id="PS00455">
    <property type="entry name" value="AMP_BINDING"/>
    <property type="match status" value="1"/>
</dbReference>
<dbReference type="EMBL" id="BAABHS010000015">
    <property type="protein sequence ID" value="GAA4972385.1"/>
    <property type="molecule type" value="Genomic_DNA"/>
</dbReference>
<evidence type="ECO:0000259" key="2">
    <source>
        <dbReference type="Pfam" id="PF00501"/>
    </source>
</evidence>
<dbReference type="PANTHER" id="PTHR43767">
    <property type="entry name" value="LONG-CHAIN-FATTY-ACID--COA LIGASE"/>
    <property type="match status" value="1"/>
</dbReference>
<dbReference type="Proteomes" id="UP001500466">
    <property type="component" value="Unassembled WGS sequence"/>
</dbReference>
<accession>A0ABP9HJV2</accession>
<organism evidence="4 5">
    <name type="scientific">Yinghuangia aomiensis</name>
    <dbReference type="NCBI Taxonomy" id="676205"/>
    <lineage>
        <taxon>Bacteria</taxon>
        <taxon>Bacillati</taxon>
        <taxon>Actinomycetota</taxon>
        <taxon>Actinomycetes</taxon>
        <taxon>Kitasatosporales</taxon>
        <taxon>Streptomycetaceae</taxon>
        <taxon>Yinghuangia</taxon>
    </lineage>
</organism>
<dbReference type="RefSeq" id="WP_345677235.1">
    <property type="nucleotide sequence ID" value="NZ_BAABHS010000015.1"/>
</dbReference>
<dbReference type="Gene3D" id="3.40.50.12780">
    <property type="entry name" value="N-terminal domain of ligase-like"/>
    <property type="match status" value="1"/>
</dbReference>
<feature type="domain" description="AMP-dependent synthetase/ligase" evidence="2">
    <location>
        <begin position="23"/>
        <end position="374"/>
    </location>
</feature>
<dbReference type="SUPFAM" id="SSF56801">
    <property type="entry name" value="Acetyl-CoA synthetase-like"/>
    <property type="match status" value="1"/>
</dbReference>
<reference evidence="5" key="1">
    <citation type="journal article" date="2019" name="Int. J. Syst. Evol. Microbiol.">
        <title>The Global Catalogue of Microorganisms (GCM) 10K type strain sequencing project: providing services to taxonomists for standard genome sequencing and annotation.</title>
        <authorList>
            <consortium name="The Broad Institute Genomics Platform"/>
            <consortium name="The Broad Institute Genome Sequencing Center for Infectious Disease"/>
            <person name="Wu L."/>
            <person name="Ma J."/>
        </authorList>
    </citation>
    <scope>NUCLEOTIDE SEQUENCE [LARGE SCALE GENOMIC DNA]</scope>
    <source>
        <strain evidence="5">JCM 17986</strain>
    </source>
</reference>
<dbReference type="PANTHER" id="PTHR43767:SF1">
    <property type="entry name" value="NONRIBOSOMAL PEPTIDE SYNTHASE PES1 (EUROFUNG)-RELATED"/>
    <property type="match status" value="1"/>
</dbReference>
<feature type="region of interest" description="Disordered" evidence="1">
    <location>
        <begin position="138"/>
        <end position="158"/>
    </location>
</feature>
<dbReference type="InterPro" id="IPR020845">
    <property type="entry name" value="AMP-binding_CS"/>
</dbReference>
<dbReference type="Pfam" id="PF00501">
    <property type="entry name" value="AMP-binding"/>
    <property type="match status" value="1"/>
</dbReference>
<name>A0ABP9HJV2_9ACTN</name>
<evidence type="ECO:0000313" key="4">
    <source>
        <dbReference type="EMBL" id="GAA4972385.1"/>
    </source>
</evidence>
<evidence type="ECO:0000259" key="3">
    <source>
        <dbReference type="Pfam" id="PF13193"/>
    </source>
</evidence>
<keyword evidence="5" id="KW-1185">Reference proteome</keyword>
<feature type="domain" description="AMP-binding enzyme C-terminal" evidence="3">
    <location>
        <begin position="425"/>
        <end position="500"/>
    </location>
</feature>